<evidence type="ECO:0000256" key="13">
    <source>
        <dbReference type="ARBA" id="ARBA00029438"/>
    </source>
</evidence>
<dbReference type="AlphaFoldDB" id="B7FRB3"/>
<dbReference type="InterPro" id="IPR020568">
    <property type="entry name" value="Ribosomal_Su5_D2-typ_SF"/>
</dbReference>
<dbReference type="HOGENOM" id="CLU_017814_0_1_1"/>
<dbReference type="GO" id="GO:0019287">
    <property type="term" value="P:isopentenyl diphosphate biosynthetic process, mevalonate pathway"/>
    <property type="evidence" value="ECO:0007669"/>
    <property type="project" value="UniProtKB-UniPathway"/>
</dbReference>
<dbReference type="SUPFAM" id="SSF54211">
    <property type="entry name" value="Ribosomal protein S5 domain 2-like"/>
    <property type="match status" value="1"/>
</dbReference>
<accession>B7FRB3</accession>
<dbReference type="EMBL" id="CM000605">
    <property type="protein sequence ID" value="EEC51475.1"/>
    <property type="molecule type" value="Genomic_DNA"/>
</dbReference>
<keyword evidence="14" id="KW-1207">Sterol metabolism</keyword>
<dbReference type="Pfam" id="PF08544">
    <property type="entry name" value="GHMP_kinases_C"/>
    <property type="match status" value="1"/>
</dbReference>
<evidence type="ECO:0000313" key="18">
    <source>
        <dbReference type="Proteomes" id="UP000000759"/>
    </source>
</evidence>
<dbReference type="OMA" id="LMDFNHG"/>
<feature type="domain" description="GHMP kinase C-terminal" evidence="16">
    <location>
        <begin position="351"/>
        <end position="399"/>
    </location>
</feature>
<evidence type="ECO:0000256" key="10">
    <source>
        <dbReference type="ARBA" id="ARBA00022840"/>
    </source>
</evidence>
<dbReference type="InParanoid" id="B7FRB3"/>
<dbReference type="Pfam" id="PF00288">
    <property type="entry name" value="GHMP_kinases_N"/>
    <property type="match status" value="1"/>
</dbReference>
<evidence type="ECO:0000256" key="6">
    <source>
        <dbReference type="ARBA" id="ARBA00022516"/>
    </source>
</evidence>
<evidence type="ECO:0000256" key="12">
    <source>
        <dbReference type="ARBA" id="ARBA00023098"/>
    </source>
</evidence>
<dbReference type="PRINTS" id="PR00959">
    <property type="entry name" value="MEVGALKINASE"/>
</dbReference>
<dbReference type="KEGG" id="pti:PHATRDRAFT_53929"/>
<evidence type="ECO:0000256" key="7">
    <source>
        <dbReference type="ARBA" id="ARBA00022679"/>
    </source>
</evidence>
<organism evidence="17 18">
    <name type="scientific">Phaeodactylum tricornutum (strain CCAP 1055/1)</name>
    <dbReference type="NCBI Taxonomy" id="556484"/>
    <lineage>
        <taxon>Eukaryota</taxon>
        <taxon>Sar</taxon>
        <taxon>Stramenopiles</taxon>
        <taxon>Ochrophyta</taxon>
        <taxon>Bacillariophyta</taxon>
        <taxon>Bacillariophyceae</taxon>
        <taxon>Bacillariophycidae</taxon>
        <taxon>Naviculales</taxon>
        <taxon>Phaeodactylaceae</taxon>
        <taxon>Phaeodactylum</taxon>
    </lineage>
</organism>
<keyword evidence="11" id="KW-0460">Magnesium</keyword>
<dbReference type="PROSITE" id="PS00627">
    <property type="entry name" value="GHMP_KINASES_ATP"/>
    <property type="match status" value="1"/>
</dbReference>
<keyword evidence="18" id="KW-1185">Reference proteome</keyword>
<evidence type="ECO:0000256" key="11">
    <source>
        <dbReference type="ARBA" id="ARBA00022842"/>
    </source>
</evidence>
<evidence type="ECO:0000256" key="4">
    <source>
        <dbReference type="ARBA" id="ARBA00012103"/>
    </source>
</evidence>
<comment type="catalytic activity">
    <reaction evidence="14">
        <text>(R)-mevalonate + ATP = (R)-5-phosphomevalonate + ADP + H(+)</text>
        <dbReference type="Rhea" id="RHEA:17065"/>
        <dbReference type="ChEBI" id="CHEBI:15378"/>
        <dbReference type="ChEBI" id="CHEBI:30616"/>
        <dbReference type="ChEBI" id="CHEBI:36464"/>
        <dbReference type="ChEBI" id="CHEBI:58146"/>
        <dbReference type="ChEBI" id="CHEBI:456216"/>
        <dbReference type="EC" id="2.7.1.36"/>
    </reaction>
</comment>
<dbReference type="Proteomes" id="UP000000759">
    <property type="component" value="Chromosome 1"/>
</dbReference>
<comment type="similarity">
    <text evidence="3 14">Belongs to the GHMP kinase family. Mevalonate kinase subfamily.</text>
</comment>
<comment type="pathway">
    <text evidence="13 14">Isoprenoid biosynthesis; isopentenyl diphosphate biosynthesis via mevalonate pathway; isopentenyl diphosphate from (R)-mevalonate: step 1/3.</text>
</comment>
<feature type="non-terminal residue" evidence="17">
    <location>
        <position position="490"/>
    </location>
</feature>
<evidence type="ECO:0000256" key="8">
    <source>
        <dbReference type="ARBA" id="ARBA00022741"/>
    </source>
</evidence>
<dbReference type="eggNOG" id="KOG1511">
    <property type="taxonomic scope" value="Eukaryota"/>
</dbReference>
<dbReference type="RefSeq" id="XP_002177012.1">
    <property type="nucleotide sequence ID" value="XM_002176976.2"/>
</dbReference>
<dbReference type="GO" id="GO:0005524">
    <property type="term" value="F:ATP binding"/>
    <property type="evidence" value="ECO:0007669"/>
    <property type="project" value="UniProtKB-KW"/>
</dbReference>
<dbReference type="PANTHER" id="PTHR43290:SF2">
    <property type="entry name" value="MEVALONATE KINASE"/>
    <property type="match status" value="1"/>
</dbReference>
<keyword evidence="14" id="KW-0752">Steroid biosynthesis</keyword>
<protein>
    <recommendedName>
        <fullName evidence="4 14">Mevalonate kinase</fullName>
        <shortName evidence="14">MK</shortName>
        <ecNumber evidence="4 14">2.7.1.36</ecNumber>
    </recommendedName>
</protein>
<gene>
    <name evidence="17" type="primary">MK</name>
    <name evidence="17" type="ORF">PHATRDRAFT_53929</name>
</gene>
<dbReference type="Gene3D" id="3.30.70.890">
    <property type="entry name" value="GHMP kinase, C-terminal domain"/>
    <property type="match status" value="1"/>
</dbReference>
<evidence type="ECO:0000259" key="15">
    <source>
        <dbReference type="Pfam" id="PF00288"/>
    </source>
</evidence>
<dbReference type="InterPro" id="IPR006203">
    <property type="entry name" value="GHMP_knse_ATP-bd_CS"/>
</dbReference>
<dbReference type="GO" id="GO:0009507">
    <property type="term" value="C:chloroplast"/>
    <property type="evidence" value="ECO:0007669"/>
    <property type="project" value="UniProtKB-SubCell"/>
</dbReference>
<evidence type="ECO:0000259" key="16">
    <source>
        <dbReference type="Pfam" id="PF08544"/>
    </source>
</evidence>
<keyword evidence="14" id="KW-0753">Steroid metabolism</keyword>
<dbReference type="GO" id="GO:0004496">
    <property type="term" value="F:mevalonate kinase activity"/>
    <property type="evidence" value="ECO:0007669"/>
    <property type="project" value="UniProtKB-EC"/>
</dbReference>
<name>B7FRB3_PHATC</name>
<dbReference type="UniPathway" id="UPA00057">
    <property type="reaction ID" value="UER00098"/>
</dbReference>
<evidence type="ECO:0000256" key="5">
    <source>
        <dbReference type="ARBA" id="ARBA00022490"/>
    </source>
</evidence>
<dbReference type="PaxDb" id="2850-Phatr53929"/>
<evidence type="ECO:0000256" key="1">
    <source>
        <dbReference type="ARBA" id="ARBA00004229"/>
    </source>
</evidence>
<keyword evidence="12 14" id="KW-0443">Lipid metabolism</keyword>
<dbReference type="GeneID" id="7196647"/>
<dbReference type="InterPro" id="IPR013750">
    <property type="entry name" value="GHMP_kinase_C_dom"/>
</dbReference>
<feature type="domain" description="GHMP kinase N-terminal" evidence="15">
    <location>
        <begin position="140"/>
        <end position="184"/>
    </location>
</feature>
<dbReference type="GO" id="GO:0016126">
    <property type="term" value="P:sterol biosynthetic process"/>
    <property type="evidence" value="ECO:0007669"/>
    <property type="project" value="UniProtKB-KW"/>
</dbReference>
<dbReference type="InterPro" id="IPR006205">
    <property type="entry name" value="Mev_gal_kin"/>
</dbReference>
<dbReference type="PANTHER" id="PTHR43290">
    <property type="entry name" value="MEVALONATE KINASE"/>
    <property type="match status" value="1"/>
</dbReference>
<dbReference type="InterPro" id="IPR036554">
    <property type="entry name" value="GHMP_kinase_C_sf"/>
</dbReference>
<evidence type="ECO:0000256" key="14">
    <source>
        <dbReference type="RuleBase" id="RU363087"/>
    </source>
</evidence>
<keyword evidence="10 14" id="KW-0067">ATP-binding</keyword>
<dbReference type="EC" id="2.7.1.36" evidence="4 14"/>
<keyword evidence="9 14" id="KW-0418">Kinase</keyword>
<dbReference type="InterPro" id="IPR006204">
    <property type="entry name" value="GHMP_kinase_N_dom"/>
</dbReference>
<dbReference type="NCBIfam" id="TIGR00549">
    <property type="entry name" value="mevalon_kin"/>
    <property type="match status" value="1"/>
</dbReference>
<reference evidence="17 18" key="1">
    <citation type="journal article" date="2008" name="Nature">
        <title>The Phaeodactylum genome reveals the evolutionary history of diatom genomes.</title>
        <authorList>
            <person name="Bowler C."/>
            <person name="Allen A.E."/>
            <person name="Badger J.H."/>
            <person name="Grimwood J."/>
            <person name="Jabbari K."/>
            <person name="Kuo A."/>
            <person name="Maheswari U."/>
            <person name="Martens C."/>
            <person name="Maumus F."/>
            <person name="Otillar R.P."/>
            <person name="Rayko E."/>
            <person name="Salamov A."/>
            <person name="Vandepoele K."/>
            <person name="Beszteri B."/>
            <person name="Gruber A."/>
            <person name="Heijde M."/>
            <person name="Katinka M."/>
            <person name="Mock T."/>
            <person name="Valentin K."/>
            <person name="Verret F."/>
            <person name="Berges J.A."/>
            <person name="Brownlee C."/>
            <person name="Cadoret J.P."/>
            <person name="Chiovitti A."/>
            <person name="Choi C.J."/>
            <person name="Coesel S."/>
            <person name="De Martino A."/>
            <person name="Detter J.C."/>
            <person name="Durkin C."/>
            <person name="Falciatore A."/>
            <person name="Fournet J."/>
            <person name="Haruta M."/>
            <person name="Huysman M.J."/>
            <person name="Jenkins B.D."/>
            <person name="Jiroutova K."/>
            <person name="Jorgensen R.E."/>
            <person name="Joubert Y."/>
            <person name="Kaplan A."/>
            <person name="Kroger N."/>
            <person name="Kroth P.G."/>
            <person name="La Roche J."/>
            <person name="Lindquist E."/>
            <person name="Lommer M."/>
            <person name="Martin-Jezequel V."/>
            <person name="Lopez P.J."/>
            <person name="Lucas S."/>
            <person name="Mangogna M."/>
            <person name="McGinnis K."/>
            <person name="Medlin L.K."/>
            <person name="Montsant A."/>
            <person name="Oudot-Le Secq M.P."/>
            <person name="Napoli C."/>
            <person name="Obornik M."/>
            <person name="Parker M.S."/>
            <person name="Petit J.L."/>
            <person name="Porcel B.M."/>
            <person name="Poulsen N."/>
            <person name="Robison M."/>
            <person name="Rychlewski L."/>
            <person name="Rynearson T.A."/>
            <person name="Schmutz J."/>
            <person name="Shapiro H."/>
            <person name="Siaut M."/>
            <person name="Stanley M."/>
            <person name="Sussman M.R."/>
            <person name="Taylor A.R."/>
            <person name="Vardi A."/>
            <person name="von Dassow P."/>
            <person name="Vyverman W."/>
            <person name="Willis A."/>
            <person name="Wyrwicz L.S."/>
            <person name="Rokhsar D.S."/>
            <person name="Weissenbach J."/>
            <person name="Armbrust E.V."/>
            <person name="Green B.R."/>
            <person name="Van de Peer Y."/>
            <person name="Grigoriev I.V."/>
        </authorList>
    </citation>
    <scope>NUCLEOTIDE SEQUENCE [LARGE SCALE GENOMIC DNA]</scope>
    <source>
        <strain evidence="17 18">CCAP 1055/1</strain>
    </source>
</reference>
<dbReference type="Gene3D" id="3.30.230.10">
    <property type="match status" value="1"/>
</dbReference>
<dbReference type="GO" id="GO:0005829">
    <property type="term" value="C:cytosol"/>
    <property type="evidence" value="ECO:0007669"/>
    <property type="project" value="TreeGrafter"/>
</dbReference>
<keyword evidence="8 14" id="KW-0547">Nucleotide-binding</keyword>
<evidence type="ECO:0000256" key="9">
    <source>
        <dbReference type="ARBA" id="ARBA00022777"/>
    </source>
</evidence>
<evidence type="ECO:0000256" key="3">
    <source>
        <dbReference type="ARBA" id="ARBA00006495"/>
    </source>
</evidence>
<evidence type="ECO:0000313" key="17">
    <source>
        <dbReference type="EMBL" id="EEC51475.1"/>
    </source>
</evidence>
<keyword evidence="5 14" id="KW-0963">Cytoplasm</keyword>
<evidence type="ECO:0000256" key="2">
    <source>
        <dbReference type="ARBA" id="ARBA00004496"/>
    </source>
</evidence>
<reference evidence="18" key="2">
    <citation type="submission" date="2008-08" db="EMBL/GenBank/DDBJ databases">
        <authorList>
            <consortium name="Diatom Consortium"/>
            <person name="Grigoriev I."/>
            <person name="Grimwood J."/>
            <person name="Kuo A."/>
            <person name="Otillar R.P."/>
            <person name="Salamov A."/>
            <person name="Detter J.C."/>
            <person name="Lindquist E."/>
            <person name="Shapiro H."/>
            <person name="Lucas S."/>
            <person name="Glavina del Rio T."/>
            <person name="Pitluck S."/>
            <person name="Rokhsar D."/>
            <person name="Bowler C."/>
        </authorList>
    </citation>
    <scope>GENOME REANNOTATION</scope>
    <source>
        <strain evidence="18">CCAP 1055/1</strain>
    </source>
</reference>
<comment type="subcellular location">
    <subcellularLocation>
        <location evidence="2 14">Cytoplasm</location>
    </subcellularLocation>
    <subcellularLocation>
        <location evidence="1">Plastid</location>
        <location evidence="1">Chloroplast</location>
    </subcellularLocation>
</comment>
<sequence>MAGTPLINSRSVCASAPGKAILFGEHAVVYGEPAVAAALDDLRIFVLFTPTSHNSTHASVIRVVMPDLPTPVDFALPVSLFTSMESTNTPPTPDDATVLAQLLHTADPTLDDFSVQALTPVLYLCNQILLKPLRFRSESNPSADGGYELWVRSQDLPVGAGLGSSAAFGVACAAALIQYRQNLTATHAGTAAGTTSTNTPIQYGPPDSATLSEIDRYAYYSEILLHGTPSGIDNAVSAHGGAIIFTKDVASTNGTVKMEHLTPSDDLTLSLVYTHVPRSTKTLVAGVRHFYQRHVGFVTLILEAMGAIARDFEQAIRDRTNAHHGDHASDSHDFGERVLTMVRTNQYLLQAVGVSHPSLDHVCAVVHEHFRDYGAAKLTGAGGGGCAFVLWKPGLAADVLATQRQRLQYALTTTLTPSPPYRYQCLASVVGGEGVLFLPAGDFPWDATTPSSATPSRSATNVGRLVSALTVSALVATTWMVWRSIGTKAR</sequence>
<dbReference type="InterPro" id="IPR014721">
    <property type="entry name" value="Ribsml_uS5_D2-typ_fold_subgr"/>
</dbReference>
<keyword evidence="14" id="KW-0756">Sterol biosynthesis</keyword>
<keyword evidence="7 14" id="KW-0808">Transferase</keyword>
<proteinExistence type="inferred from homology"/>
<dbReference type="STRING" id="556484.B7FRB3"/>
<dbReference type="OrthoDB" id="1652964at2759"/>
<dbReference type="SUPFAM" id="SSF55060">
    <property type="entry name" value="GHMP Kinase, C-terminal domain"/>
    <property type="match status" value="1"/>
</dbReference>
<keyword evidence="6 14" id="KW-0444">Lipid biosynthesis</keyword>